<comment type="subcellular location">
    <subcellularLocation>
        <location evidence="2">Cytoplasm</location>
    </subcellularLocation>
</comment>
<dbReference type="Proteomes" id="UP000183403">
    <property type="component" value="Unassembled WGS sequence"/>
</dbReference>
<evidence type="ECO:0000256" key="1">
    <source>
        <dbReference type="ARBA" id="ARBA00022835"/>
    </source>
</evidence>
<feature type="domain" description="S1 motif" evidence="3">
    <location>
        <begin position="59"/>
        <end position="137"/>
    </location>
</feature>
<evidence type="ECO:0000313" key="4">
    <source>
        <dbReference type="EMBL" id="OIR10542.1"/>
    </source>
</evidence>
<dbReference type="InterPro" id="IPR030850">
    <property type="entry name" value="Exosome_Csl4_arc"/>
</dbReference>
<dbReference type="SUPFAM" id="SSF110324">
    <property type="entry name" value="Ribosomal L27 protein-like"/>
    <property type="match status" value="1"/>
</dbReference>
<dbReference type="GO" id="GO:0006396">
    <property type="term" value="P:RNA processing"/>
    <property type="evidence" value="ECO:0007669"/>
    <property type="project" value="InterPro"/>
</dbReference>
<gene>
    <name evidence="2" type="primary">csl4</name>
    <name evidence="4" type="ORF">BEU03_00990</name>
</gene>
<reference evidence="4 5" key="1">
    <citation type="submission" date="2016-08" db="EMBL/GenBank/DDBJ databases">
        <title>New Insights into Marine Group III Euryarchaeota, from dark to light.</title>
        <authorList>
            <person name="Haro-Moreno J.M."/>
            <person name="Rodriguez-Valera F."/>
            <person name="Lopez-Garcia P."/>
            <person name="Moreira D."/>
            <person name="Martin-Cuadrado A.B."/>
        </authorList>
    </citation>
    <scope>NUCLEOTIDE SEQUENCE [LARGE SCALE GENOMIC DNA]</scope>
    <source>
        <strain evidence="4">CG-Epi6</strain>
    </source>
</reference>
<dbReference type="InterPro" id="IPR039771">
    <property type="entry name" value="Csl4"/>
</dbReference>
<comment type="caution">
    <text evidence="4">The sequence shown here is derived from an EMBL/GenBank/DDBJ whole genome shotgun (WGS) entry which is preliminary data.</text>
</comment>
<dbReference type="GO" id="GO:0000178">
    <property type="term" value="C:exosome (RNase complex)"/>
    <property type="evidence" value="ECO:0007669"/>
    <property type="project" value="UniProtKB-KW"/>
</dbReference>
<comment type="similarity">
    <text evidence="2">Belongs to the CSL4 family.</text>
</comment>
<proteinExistence type="inferred from homology"/>
<organism evidence="4 5">
    <name type="scientific">Marine Group III euryarchaeote CG-Epi6</name>
    <dbReference type="NCBI Taxonomy" id="1889000"/>
    <lineage>
        <taxon>Archaea</taxon>
        <taxon>Methanobacteriati</taxon>
        <taxon>Thermoplasmatota</taxon>
        <taxon>Thermoplasmata</taxon>
        <taxon>Candidatus Thermoprofundales</taxon>
    </lineage>
</organism>
<dbReference type="GO" id="GO:0005737">
    <property type="term" value="C:cytoplasm"/>
    <property type="evidence" value="ECO:0007669"/>
    <property type="project" value="UniProtKB-SubCell"/>
</dbReference>
<dbReference type="Pfam" id="PF14382">
    <property type="entry name" value="ECR1_N"/>
    <property type="match status" value="1"/>
</dbReference>
<dbReference type="PANTHER" id="PTHR12686">
    <property type="entry name" value="3'-5' EXORIBONUCLEASE CSL4-RELATED"/>
    <property type="match status" value="1"/>
</dbReference>
<dbReference type="GO" id="GO:0003676">
    <property type="term" value="F:nucleic acid binding"/>
    <property type="evidence" value="ECO:0007669"/>
    <property type="project" value="InterPro"/>
</dbReference>
<protein>
    <recommendedName>
        <fullName evidence="2">Exosome complex component Csl4</fullName>
    </recommendedName>
</protein>
<dbReference type="SUPFAM" id="SSF50249">
    <property type="entry name" value="Nucleic acid-binding proteins"/>
    <property type="match status" value="1"/>
</dbReference>
<dbReference type="AlphaFoldDB" id="A0A1J5TEQ7"/>
<accession>A0A1J5TEQ7</accession>
<comment type="caution">
    <text evidence="2">Lacks conserved residue(s) required for the propagation of feature annotation.</text>
</comment>
<evidence type="ECO:0000259" key="3">
    <source>
        <dbReference type="PROSITE" id="PS50126"/>
    </source>
</evidence>
<dbReference type="PROSITE" id="PS50126">
    <property type="entry name" value="S1"/>
    <property type="match status" value="1"/>
</dbReference>
<evidence type="ECO:0000313" key="5">
    <source>
        <dbReference type="Proteomes" id="UP000183403"/>
    </source>
</evidence>
<comment type="subunit">
    <text evidence="2">Component of the archaeal exosome complex. Forms a trimer of Rrp4 and/or Csl4 subunits. The trimer associates with an hexameric ring-like arrangement composed of 3 Rrp41-Rrp42 heterodimers. Interacts with DnaG.</text>
</comment>
<dbReference type="HAMAP" id="MF_00975">
    <property type="entry name" value="Exosome_Csl4"/>
    <property type="match status" value="1"/>
</dbReference>
<dbReference type="GO" id="GO:0006401">
    <property type="term" value="P:RNA catabolic process"/>
    <property type="evidence" value="ECO:0007669"/>
    <property type="project" value="UniProtKB-UniRule"/>
</dbReference>
<name>A0A1J5TEQ7_9ARCH</name>
<sequence length="182" mass="19997">MKQPGDVLASAMEYMPGKGVYEDNGELIAGVCGIVKEDAENMIISIEPSVSVPVEVKEGDKVFGKIQSVRDSMVSVEVLKVKGVKRSIGNYTVGTLHIAKMSKDFVSNIRELYQINDLIQATVIKAKPSIELTTSHGDDGVVYAKCDVTHDDLKIVDGKLWSEELRKVVNRKISNQYGKLQV</sequence>
<evidence type="ECO:0000256" key="2">
    <source>
        <dbReference type="HAMAP-Rule" id="MF_00975"/>
    </source>
</evidence>
<dbReference type="Gene3D" id="2.40.50.100">
    <property type="match status" value="1"/>
</dbReference>
<dbReference type="InterPro" id="IPR025721">
    <property type="entry name" value="Exosome_cplx_N_dom"/>
</dbReference>
<dbReference type="InterPro" id="IPR003029">
    <property type="entry name" value="S1_domain"/>
</dbReference>
<dbReference type="EMBL" id="MIYV01000022">
    <property type="protein sequence ID" value="OIR10542.1"/>
    <property type="molecule type" value="Genomic_DNA"/>
</dbReference>
<keyword evidence="1 2" id="KW-0271">Exosome</keyword>
<dbReference type="Gene3D" id="2.40.50.140">
    <property type="entry name" value="Nucleic acid-binding proteins"/>
    <property type="match status" value="1"/>
</dbReference>
<dbReference type="InterPro" id="IPR012340">
    <property type="entry name" value="NA-bd_OB-fold"/>
</dbReference>
<comment type="function">
    <text evidence="2">Non-catalytic component of the exosome, which is a complex involved in RNA degradation. Increases the RNA binding and the efficiency of RNA degradation. Helpful for the interaction of the exosome with A-poor RNAs.</text>
</comment>
<dbReference type="SMART" id="SM00316">
    <property type="entry name" value="S1"/>
    <property type="match status" value="1"/>
</dbReference>
<dbReference type="PANTHER" id="PTHR12686:SF8">
    <property type="entry name" value="EXOSOME COMPLEX COMPONENT CSL4"/>
    <property type="match status" value="1"/>
</dbReference>
<keyword evidence="2" id="KW-0963">Cytoplasm</keyword>
<dbReference type="NCBIfam" id="NF034126">
    <property type="entry name" value="PRK09521.1"/>
    <property type="match status" value="1"/>
</dbReference>